<evidence type="ECO:0000313" key="2">
    <source>
        <dbReference type="Proteomes" id="UP000095085"/>
    </source>
</evidence>
<keyword evidence="2" id="KW-1185">Reference proteome</keyword>
<dbReference type="AlphaFoldDB" id="A0A1E4RC15"/>
<feature type="non-terminal residue" evidence="1">
    <location>
        <position position="71"/>
    </location>
</feature>
<reference evidence="2" key="1">
    <citation type="submission" date="2016-05" db="EMBL/GenBank/DDBJ databases">
        <title>Comparative genomics of biotechnologically important yeasts.</title>
        <authorList>
            <consortium name="DOE Joint Genome Institute"/>
            <person name="Riley R."/>
            <person name="Haridas S."/>
            <person name="Wolfe K.H."/>
            <person name="Lopes M.R."/>
            <person name="Hittinger C.T."/>
            <person name="Goker M."/>
            <person name="Salamov A."/>
            <person name="Wisecaver J."/>
            <person name="Long T.M."/>
            <person name="Aerts A.L."/>
            <person name="Barry K."/>
            <person name="Choi C."/>
            <person name="Clum A."/>
            <person name="Coughlan A.Y."/>
            <person name="Deshpande S."/>
            <person name="Douglass A.P."/>
            <person name="Hanson S.J."/>
            <person name="Klenk H.-P."/>
            <person name="Labutti K."/>
            <person name="Lapidus A."/>
            <person name="Lindquist E."/>
            <person name="Lipzen A."/>
            <person name="Meier-Kolthoff J.P."/>
            <person name="Ohm R.A."/>
            <person name="Otillar R.P."/>
            <person name="Pangilinan J."/>
            <person name="Peng Y."/>
            <person name="Rokas A."/>
            <person name="Rosa C.A."/>
            <person name="Scheuner C."/>
            <person name="Sibirny A.A."/>
            <person name="Slot J.C."/>
            <person name="Stielow J.B."/>
            <person name="Sun H."/>
            <person name="Kurtzman C.P."/>
            <person name="Blackwell M."/>
            <person name="Grigoriev I.V."/>
            <person name="Jeffries T.W."/>
        </authorList>
    </citation>
    <scope>NUCLEOTIDE SEQUENCE [LARGE SCALE GENOMIC DNA]</scope>
    <source>
        <strain evidence="2">NRRL Y-1933</strain>
    </source>
</reference>
<sequence length="71" mass="7959">MLRCIGIRFMHSSLAAIPRYFTRTPTMSCDPSHDICLRLIHSAGMACVHRKSAKKNLLEKALTLTENSKDA</sequence>
<dbReference type="Proteomes" id="UP000095085">
    <property type="component" value="Unassembled WGS sequence"/>
</dbReference>
<dbReference type="GeneID" id="30996468"/>
<organism evidence="1 2">
    <name type="scientific">Hyphopichia burtonii NRRL Y-1933</name>
    <dbReference type="NCBI Taxonomy" id="984485"/>
    <lineage>
        <taxon>Eukaryota</taxon>
        <taxon>Fungi</taxon>
        <taxon>Dikarya</taxon>
        <taxon>Ascomycota</taxon>
        <taxon>Saccharomycotina</taxon>
        <taxon>Pichiomycetes</taxon>
        <taxon>Debaryomycetaceae</taxon>
        <taxon>Hyphopichia</taxon>
    </lineage>
</organism>
<accession>A0A1E4RC15</accession>
<gene>
    <name evidence="1" type="ORF">HYPBUDRAFT_154138</name>
</gene>
<proteinExistence type="predicted"/>
<evidence type="ECO:0000313" key="1">
    <source>
        <dbReference type="EMBL" id="ODV64797.1"/>
    </source>
</evidence>
<name>A0A1E4RC15_9ASCO</name>
<dbReference type="EMBL" id="KV454546">
    <property type="protein sequence ID" value="ODV64797.1"/>
    <property type="molecule type" value="Genomic_DNA"/>
</dbReference>
<dbReference type="RefSeq" id="XP_020073864.1">
    <property type="nucleotide sequence ID" value="XM_020221919.1"/>
</dbReference>
<protein>
    <submittedName>
        <fullName evidence="1">Uncharacterized protein</fullName>
    </submittedName>
</protein>